<accession>A0A9D1U4T6</accession>
<comment type="caution">
    <text evidence="5">The sequence shown here is derived from an EMBL/GenBank/DDBJ whole genome shotgun (WGS) entry which is preliminary data.</text>
</comment>
<evidence type="ECO:0000256" key="1">
    <source>
        <dbReference type="ARBA" id="ARBA00023015"/>
    </source>
</evidence>
<dbReference type="PANTHER" id="PTHR33204">
    <property type="entry name" value="TRANSCRIPTIONAL REGULATOR, MARR FAMILY"/>
    <property type="match status" value="1"/>
</dbReference>
<organism evidence="5 6">
    <name type="scientific">Candidatus Levilactobacillus faecigallinarum</name>
    <dbReference type="NCBI Taxonomy" id="2838638"/>
    <lineage>
        <taxon>Bacteria</taxon>
        <taxon>Bacillati</taxon>
        <taxon>Bacillota</taxon>
        <taxon>Bacilli</taxon>
        <taxon>Lactobacillales</taxon>
        <taxon>Lactobacillaceae</taxon>
        <taxon>Levilactobacillus</taxon>
    </lineage>
</organism>
<dbReference type="PANTHER" id="PTHR33204:SF29">
    <property type="entry name" value="TRANSCRIPTIONAL REGULATOR"/>
    <property type="match status" value="1"/>
</dbReference>
<dbReference type="InterPro" id="IPR036388">
    <property type="entry name" value="WH-like_DNA-bd_sf"/>
</dbReference>
<proteinExistence type="predicted"/>
<name>A0A9D1U4T6_9LACO</name>
<evidence type="ECO:0000256" key="2">
    <source>
        <dbReference type="ARBA" id="ARBA00023125"/>
    </source>
</evidence>
<protein>
    <submittedName>
        <fullName evidence="5">Helix-turn-helix transcriptional regulator</fullName>
    </submittedName>
</protein>
<reference evidence="5" key="1">
    <citation type="journal article" date="2021" name="PeerJ">
        <title>Extensive microbial diversity within the chicken gut microbiome revealed by metagenomics and culture.</title>
        <authorList>
            <person name="Gilroy R."/>
            <person name="Ravi A."/>
            <person name="Getino M."/>
            <person name="Pursley I."/>
            <person name="Horton D.L."/>
            <person name="Alikhan N.F."/>
            <person name="Baker D."/>
            <person name="Gharbi K."/>
            <person name="Hall N."/>
            <person name="Watson M."/>
            <person name="Adriaenssens E.M."/>
            <person name="Foster-Nyarko E."/>
            <person name="Jarju S."/>
            <person name="Secka A."/>
            <person name="Antonio M."/>
            <person name="Oren A."/>
            <person name="Chaudhuri R.R."/>
            <person name="La Ragione R."/>
            <person name="Hildebrand F."/>
            <person name="Pallen M.J."/>
        </authorList>
    </citation>
    <scope>NUCLEOTIDE SEQUENCE</scope>
    <source>
        <strain evidence="5">CHK173-259</strain>
    </source>
</reference>
<keyword evidence="1" id="KW-0805">Transcription regulation</keyword>
<keyword evidence="2" id="KW-0238">DNA-binding</keyword>
<reference evidence="5" key="2">
    <citation type="submission" date="2021-04" db="EMBL/GenBank/DDBJ databases">
        <authorList>
            <person name="Gilroy R."/>
        </authorList>
    </citation>
    <scope>NUCLEOTIDE SEQUENCE</scope>
    <source>
        <strain evidence="5">CHK173-259</strain>
    </source>
</reference>
<dbReference type="Gene3D" id="1.10.10.10">
    <property type="entry name" value="Winged helix-like DNA-binding domain superfamily/Winged helix DNA-binding domain"/>
    <property type="match status" value="1"/>
</dbReference>
<evidence type="ECO:0000313" key="6">
    <source>
        <dbReference type="Proteomes" id="UP000886822"/>
    </source>
</evidence>
<evidence type="ECO:0000259" key="4">
    <source>
        <dbReference type="PROSITE" id="PS51118"/>
    </source>
</evidence>
<dbReference type="PROSITE" id="PS51118">
    <property type="entry name" value="HTH_HXLR"/>
    <property type="match status" value="1"/>
</dbReference>
<gene>
    <name evidence="5" type="ORF">H9875_06450</name>
</gene>
<dbReference type="GO" id="GO:0003677">
    <property type="term" value="F:DNA binding"/>
    <property type="evidence" value="ECO:0007669"/>
    <property type="project" value="UniProtKB-KW"/>
</dbReference>
<dbReference type="InterPro" id="IPR036390">
    <property type="entry name" value="WH_DNA-bd_sf"/>
</dbReference>
<sequence length="114" mass="13092">MTSKTKPTDSDANFLDCPFASVQEVVQGKWTMVILYFLSRDVLRFGELNRKMPMVTQAYLTKELRLLEGHGLVHRQVYPQVPPKVEYSLTDLGRAFIPVLKSLEKFALVYQNAK</sequence>
<dbReference type="Pfam" id="PF01638">
    <property type="entry name" value="HxlR"/>
    <property type="match status" value="1"/>
</dbReference>
<dbReference type="Proteomes" id="UP000886822">
    <property type="component" value="Unassembled WGS sequence"/>
</dbReference>
<evidence type="ECO:0000313" key="5">
    <source>
        <dbReference type="EMBL" id="HIW72253.1"/>
    </source>
</evidence>
<evidence type="ECO:0000256" key="3">
    <source>
        <dbReference type="ARBA" id="ARBA00023163"/>
    </source>
</evidence>
<dbReference type="AlphaFoldDB" id="A0A9D1U4T6"/>
<dbReference type="EMBL" id="DXGJ01000049">
    <property type="protein sequence ID" value="HIW72253.1"/>
    <property type="molecule type" value="Genomic_DNA"/>
</dbReference>
<dbReference type="SUPFAM" id="SSF46785">
    <property type="entry name" value="Winged helix' DNA-binding domain"/>
    <property type="match status" value="1"/>
</dbReference>
<keyword evidence="3" id="KW-0804">Transcription</keyword>
<dbReference type="InterPro" id="IPR002577">
    <property type="entry name" value="HTH_HxlR"/>
</dbReference>
<feature type="domain" description="HTH hxlR-type" evidence="4">
    <location>
        <begin position="17"/>
        <end position="114"/>
    </location>
</feature>